<feature type="region of interest" description="Disordered" evidence="5">
    <location>
        <begin position="1"/>
        <end position="29"/>
    </location>
</feature>
<dbReference type="Proteomes" id="UP000008207">
    <property type="component" value="Chromosome"/>
</dbReference>
<proteinExistence type="inferred from homology"/>
<evidence type="ECO:0000313" key="6">
    <source>
        <dbReference type="EMBL" id="ACL59732.1"/>
    </source>
</evidence>
<dbReference type="SUPFAM" id="SSF100950">
    <property type="entry name" value="NagB/RpiA/CoA transferase-like"/>
    <property type="match status" value="1"/>
</dbReference>
<dbReference type="KEGG" id="mno:Mnod_4872"/>
<dbReference type="AlphaFoldDB" id="B8IH40"/>
<dbReference type="EMBL" id="CP001349">
    <property type="protein sequence ID" value="ACL59732.1"/>
    <property type="molecule type" value="Genomic_DNA"/>
</dbReference>
<dbReference type="EC" id="6.3.3.2" evidence="4"/>
<dbReference type="STRING" id="460265.Mnod_4872"/>
<evidence type="ECO:0000256" key="1">
    <source>
        <dbReference type="ARBA" id="ARBA00010638"/>
    </source>
</evidence>
<evidence type="ECO:0000256" key="3">
    <source>
        <dbReference type="ARBA" id="ARBA00022840"/>
    </source>
</evidence>
<dbReference type="InterPro" id="IPR002698">
    <property type="entry name" value="FTHF_cligase"/>
</dbReference>
<name>B8IH40_METNO</name>
<organism evidence="6 7">
    <name type="scientific">Methylobacterium nodulans (strain LMG 21967 / CNCM I-2342 / ORS 2060)</name>
    <dbReference type="NCBI Taxonomy" id="460265"/>
    <lineage>
        <taxon>Bacteria</taxon>
        <taxon>Pseudomonadati</taxon>
        <taxon>Pseudomonadota</taxon>
        <taxon>Alphaproteobacteria</taxon>
        <taxon>Hyphomicrobiales</taxon>
        <taxon>Methylobacteriaceae</taxon>
        <taxon>Methylobacterium</taxon>
    </lineage>
</organism>
<feature type="compositionally biased region" description="Basic and acidic residues" evidence="5">
    <location>
        <begin position="7"/>
        <end position="22"/>
    </location>
</feature>
<evidence type="ECO:0000313" key="7">
    <source>
        <dbReference type="Proteomes" id="UP000008207"/>
    </source>
</evidence>
<dbReference type="HOGENOM" id="CLU_066245_0_1_5"/>
<protein>
    <recommendedName>
        <fullName evidence="4">5-formyltetrahydrofolate cyclo-ligase</fullName>
        <ecNumber evidence="4">6.3.3.2</ecNumber>
    </recommendedName>
</protein>
<dbReference type="GO" id="GO:0030272">
    <property type="term" value="F:5-formyltetrahydrofolate cyclo-ligase activity"/>
    <property type="evidence" value="ECO:0007669"/>
    <property type="project" value="UniProtKB-EC"/>
</dbReference>
<keyword evidence="4" id="KW-0460">Magnesium</keyword>
<accession>B8IH40</accession>
<evidence type="ECO:0000256" key="2">
    <source>
        <dbReference type="ARBA" id="ARBA00022741"/>
    </source>
</evidence>
<keyword evidence="3 4" id="KW-0067">ATP-binding</keyword>
<comment type="catalytic activity">
    <reaction evidence="4">
        <text>(6S)-5-formyl-5,6,7,8-tetrahydrofolate + ATP = (6R)-5,10-methenyltetrahydrofolate + ADP + phosphate</text>
        <dbReference type="Rhea" id="RHEA:10488"/>
        <dbReference type="ChEBI" id="CHEBI:30616"/>
        <dbReference type="ChEBI" id="CHEBI:43474"/>
        <dbReference type="ChEBI" id="CHEBI:57455"/>
        <dbReference type="ChEBI" id="CHEBI:57457"/>
        <dbReference type="ChEBI" id="CHEBI:456216"/>
        <dbReference type="EC" id="6.3.3.2"/>
    </reaction>
</comment>
<sequence>MGGSGCESDKRLESAAGEHSEFGEYSSPPCFMHELDQNYLGLSGEGKSSSPAAPPSPGLDWPSVRQWRKETRVRLIDQRMRIPSQMRADWSERISQGLKTALAASRDKLIGFYWPFKGEYDARPLLMSLRDQGTRLALPVVVEKAHPLQFREWWPGMPMSRGVWNIPIPSEGEAVIPEVLIAPLVGFDPAGYRLGYGGGFYDRTIAAMPTKPLAIGVGFELARVATIYPQAHDMPMDVIVTEGRR</sequence>
<dbReference type="OrthoDB" id="9801938at2"/>
<dbReference type="PANTHER" id="PTHR23407:SF1">
    <property type="entry name" value="5-FORMYLTETRAHYDROFOLATE CYCLO-LIGASE"/>
    <property type="match status" value="1"/>
</dbReference>
<keyword evidence="7" id="KW-1185">Reference proteome</keyword>
<keyword evidence="4" id="KW-0479">Metal-binding</keyword>
<feature type="region of interest" description="Disordered" evidence="5">
    <location>
        <begin position="41"/>
        <end position="63"/>
    </location>
</feature>
<dbReference type="GO" id="GO:0035999">
    <property type="term" value="P:tetrahydrofolate interconversion"/>
    <property type="evidence" value="ECO:0007669"/>
    <property type="project" value="TreeGrafter"/>
</dbReference>
<comment type="cofactor">
    <cofactor evidence="4">
        <name>Mg(2+)</name>
        <dbReference type="ChEBI" id="CHEBI:18420"/>
    </cofactor>
</comment>
<reference evidence="6 7" key="1">
    <citation type="submission" date="2009-01" db="EMBL/GenBank/DDBJ databases">
        <title>Complete sequence of chromosome of Methylobacterium nodulans ORS 2060.</title>
        <authorList>
            <consortium name="US DOE Joint Genome Institute"/>
            <person name="Lucas S."/>
            <person name="Copeland A."/>
            <person name="Lapidus A."/>
            <person name="Glavina del Rio T."/>
            <person name="Dalin E."/>
            <person name="Tice H."/>
            <person name="Bruce D."/>
            <person name="Goodwin L."/>
            <person name="Pitluck S."/>
            <person name="Sims D."/>
            <person name="Brettin T."/>
            <person name="Detter J.C."/>
            <person name="Han C."/>
            <person name="Larimer F."/>
            <person name="Land M."/>
            <person name="Hauser L."/>
            <person name="Kyrpides N."/>
            <person name="Ivanova N."/>
            <person name="Marx C.J."/>
            <person name="Richardson P."/>
        </authorList>
    </citation>
    <scope>NUCLEOTIDE SEQUENCE [LARGE SCALE GENOMIC DNA]</scope>
    <source>
        <strain evidence="7">LMG 21967 / CNCM I-2342 / ORS 2060</strain>
    </source>
</reference>
<dbReference type="eggNOG" id="COG0212">
    <property type="taxonomic scope" value="Bacteria"/>
</dbReference>
<dbReference type="GO" id="GO:0009396">
    <property type="term" value="P:folic acid-containing compound biosynthetic process"/>
    <property type="evidence" value="ECO:0007669"/>
    <property type="project" value="TreeGrafter"/>
</dbReference>
<dbReference type="PANTHER" id="PTHR23407">
    <property type="entry name" value="ATPASE INHIBITOR/5-FORMYLTETRAHYDROFOLATE CYCLO-LIGASE"/>
    <property type="match status" value="1"/>
</dbReference>
<dbReference type="GO" id="GO:0046872">
    <property type="term" value="F:metal ion binding"/>
    <property type="evidence" value="ECO:0007669"/>
    <property type="project" value="UniProtKB-KW"/>
</dbReference>
<dbReference type="RefSeq" id="WP_015931361.1">
    <property type="nucleotide sequence ID" value="NC_011894.1"/>
</dbReference>
<dbReference type="GO" id="GO:0005524">
    <property type="term" value="F:ATP binding"/>
    <property type="evidence" value="ECO:0007669"/>
    <property type="project" value="UniProtKB-KW"/>
</dbReference>
<gene>
    <name evidence="6" type="ordered locus">Mnod_4872</name>
</gene>
<dbReference type="NCBIfam" id="TIGR02727">
    <property type="entry name" value="MTHFS_bact"/>
    <property type="match status" value="1"/>
</dbReference>
<dbReference type="InterPro" id="IPR037171">
    <property type="entry name" value="NagB/RpiA_transferase-like"/>
</dbReference>
<dbReference type="InterPro" id="IPR024185">
    <property type="entry name" value="FTHF_cligase-like_sf"/>
</dbReference>
<keyword evidence="6" id="KW-0436">Ligase</keyword>
<dbReference type="Pfam" id="PF01812">
    <property type="entry name" value="5-FTHF_cyc-lig"/>
    <property type="match status" value="1"/>
</dbReference>
<dbReference type="Gene3D" id="3.40.50.10420">
    <property type="entry name" value="NagB/RpiA/CoA transferase-like"/>
    <property type="match status" value="1"/>
</dbReference>
<keyword evidence="2 4" id="KW-0547">Nucleotide-binding</keyword>
<comment type="similarity">
    <text evidence="1 4">Belongs to the 5-formyltetrahydrofolate cyclo-ligase family.</text>
</comment>
<evidence type="ECO:0000256" key="5">
    <source>
        <dbReference type="SAM" id="MobiDB-lite"/>
    </source>
</evidence>
<evidence type="ECO:0000256" key="4">
    <source>
        <dbReference type="RuleBase" id="RU361279"/>
    </source>
</evidence>